<accession>A0A4P9YU20</accession>
<dbReference type="AlphaFoldDB" id="A0A4P9YU20"/>
<evidence type="ECO:0000313" key="2">
    <source>
        <dbReference type="EMBL" id="RKP23427.1"/>
    </source>
</evidence>
<dbReference type="EMBL" id="KZ990980">
    <property type="protein sequence ID" value="RKP23427.1"/>
    <property type="molecule type" value="Genomic_DNA"/>
</dbReference>
<protein>
    <submittedName>
        <fullName evidence="2">Uncharacterized protein</fullName>
    </submittedName>
</protein>
<feature type="compositionally biased region" description="Low complexity" evidence="1">
    <location>
        <begin position="230"/>
        <end position="251"/>
    </location>
</feature>
<organism evidence="2 3">
    <name type="scientific">Syncephalis pseudoplumigaleata</name>
    <dbReference type="NCBI Taxonomy" id="1712513"/>
    <lineage>
        <taxon>Eukaryota</taxon>
        <taxon>Fungi</taxon>
        <taxon>Fungi incertae sedis</taxon>
        <taxon>Zoopagomycota</taxon>
        <taxon>Zoopagomycotina</taxon>
        <taxon>Zoopagomycetes</taxon>
        <taxon>Zoopagales</taxon>
        <taxon>Piptocephalidaceae</taxon>
        <taxon>Syncephalis</taxon>
    </lineage>
</organism>
<evidence type="ECO:0000313" key="3">
    <source>
        <dbReference type="Proteomes" id="UP000278143"/>
    </source>
</evidence>
<feature type="compositionally biased region" description="Acidic residues" evidence="1">
    <location>
        <begin position="252"/>
        <end position="268"/>
    </location>
</feature>
<keyword evidence="3" id="KW-1185">Reference proteome</keyword>
<feature type="non-terminal residue" evidence="2">
    <location>
        <position position="293"/>
    </location>
</feature>
<dbReference type="Proteomes" id="UP000278143">
    <property type="component" value="Unassembled WGS sequence"/>
</dbReference>
<feature type="compositionally biased region" description="Acidic residues" evidence="1">
    <location>
        <begin position="220"/>
        <end position="229"/>
    </location>
</feature>
<feature type="compositionally biased region" description="Polar residues" evidence="1">
    <location>
        <begin position="193"/>
        <end position="204"/>
    </location>
</feature>
<sequence length="293" mass="30157">MELPLPTEGTFDVIVGDALLATTESSVDRGEGGLVMLKYNKQATTPAHNGTLSCNDKTGDALLSWDSATGTFTLEHQPQTYQFSSVATTTTTATKTAGRHVAGKQGKSHVVEEAKADTAGLLLPTPAPPTITTTMPASERADPSTSGIVCDDFEDDFIEVDPVLPSASSMARDMPATVQQKPSIYAPVTVNASNILPPTNTAPMTTTATTATDVYSSTSSDDEDEDGDDASGTSTDSDSSSTGSSGSSSNGDDSDTTTDSDEEEEEEVPVDHGSTLPAKPLPPIDAGDAGDDG</sequence>
<evidence type="ECO:0000256" key="1">
    <source>
        <dbReference type="SAM" id="MobiDB-lite"/>
    </source>
</evidence>
<dbReference type="OrthoDB" id="125903at2759"/>
<gene>
    <name evidence="2" type="ORF">SYNPS1DRAFT_30828</name>
</gene>
<proteinExistence type="predicted"/>
<name>A0A4P9YU20_9FUNG</name>
<feature type="region of interest" description="Disordered" evidence="1">
    <location>
        <begin position="193"/>
        <end position="293"/>
    </location>
</feature>
<feature type="compositionally biased region" description="Low complexity" evidence="1">
    <location>
        <begin position="205"/>
        <end position="219"/>
    </location>
</feature>
<reference evidence="3" key="1">
    <citation type="journal article" date="2018" name="Nat. Microbiol.">
        <title>Leveraging single-cell genomics to expand the fungal tree of life.</title>
        <authorList>
            <person name="Ahrendt S.R."/>
            <person name="Quandt C.A."/>
            <person name="Ciobanu D."/>
            <person name="Clum A."/>
            <person name="Salamov A."/>
            <person name="Andreopoulos B."/>
            <person name="Cheng J.F."/>
            <person name="Woyke T."/>
            <person name="Pelin A."/>
            <person name="Henrissat B."/>
            <person name="Reynolds N.K."/>
            <person name="Benny G.L."/>
            <person name="Smith M.E."/>
            <person name="James T.Y."/>
            <person name="Grigoriev I.V."/>
        </authorList>
    </citation>
    <scope>NUCLEOTIDE SEQUENCE [LARGE SCALE GENOMIC DNA]</scope>
    <source>
        <strain evidence="3">Benny S71-1</strain>
    </source>
</reference>